<feature type="domain" description="Lysozyme inhibitor LprI-like N-terminal" evidence="2">
    <location>
        <begin position="69"/>
        <end position="163"/>
    </location>
</feature>
<feature type="transmembrane region" description="Helical" evidence="1">
    <location>
        <begin position="38"/>
        <end position="59"/>
    </location>
</feature>
<evidence type="ECO:0000256" key="1">
    <source>
        <dbReference type="SAM" id="Phobius"/>
    </source>
</evidence>
<evidence type="ECO:0000313" key="3">
    <source>
        <dbReference type="EMBL" id="MDA5093402.1"/>
    </source>
</evidence>
<dbReference type="Pfam" id="PF07007">
    <property type="entry name" value="LprI"/>
    <property type="match status" value="1"/>
</dbReference>
<organism evidence="3 4">
    <name type="scientific">Aliiroseovarius salicola</name>
    <dbReference type="NCBI Taxonomy" id="3009082"/>
    <lineage>
        <taxon>Bacteria</taxon>
        <taxon>Pseudomonadati</taxon>
        <taxon>Pseudomonadota</taxon>
        <taxon>Alphaproteobacteria</taxon>
        <taxon>Rhodobacterales</taxon>
        <taxon>Paracoccaceae</taxon>
        <taxon>Aliiroseovarius</taxon>
    </lineage>
</organism>
<keyword evidence="4" id="KW-1185">Reference proteome</keyword>
<dbReference type="Proteomes" id="UP001528040">
    <property type="component" value="Unassembled WGS sequence"/>
</dbReference>
<evidence type="ECO:0000313" key="4">
    <source>
        <dbReference type="Proteomes" id="UP001528040"/>
    </source>
</evidence>
<keyword evidence="1" id="KW-1133">Transmembrane helix</keyword>
<sequence length="168" mass="18170">MVAIERNTSGLSSWFSGSFPAMDRFSNMCHNLAKNRGILIMKISTAALIIFFSAPHIIMADPASECGGSSQVEIGRCVADTLQRVDATVDMYLGFAMSTAREYDQSIGRSVAEPALEAAQAAWSDFRDAHCDYVGTTFGGGSGRGIGINSCRIVLGRDRADVLMRYIR</sequence>
<proteinExistence type="predicted"/>
<name>A0ABT4VYS5_9RHOB</name>
<protein>
    <submittedName>
        <fullName evidence="3">DUF1311 domain-containing protein</fullName>
    </submittedName>
</protein>
<gene>
    <name evidence="3" type="ORF">O2N63_04805</name>
</gene>
<accession>A0ABT4VYS5</accession>
<keyword evidence="1" id="KW-0812">Transmembrane</keyword>
<dbReference type="Gene3D" id="1.20.1270.180">
    <property type="match status" value="1"/>
</dbReference>
<keyword evidence="1" id="KW-0472">Membrane</keyword>
<comment type="caution">
    <text evidence="3">The sequence shown here is derived from an EMBL/GenBank/DDBJ whole genome shotgun (WGS) entry which is preliminary data.</text>
</comment>
<evidence type="ECO:0000259" key="2">
    <source>
        <dbReference type="Pfam" id="PF07007"/>
    </source>
</evidence>
<reference evidence="3 4" key="1">
    <citation type="submission" date="2023-01" db="EMBL/GenBank/DDBJ databases">
        <authorList>
            <person name="Yoon J.-W."/>
        </authorList>
    </citation>
    <scope>NUCLEOTIDE SEQUENCE [LARGE SCALE GENOMIC DNA]</scope>
    <source>
        <strain evidence="3 4">KMU-50</strain>
    </source>
</reference>
<dbReference type="RefSeq" id="WP_271053098.1">
    <property type="nucleotide sequence ID" value="NZ_JAQIIO010000002.1"/>
</dbReference>
<dbReference type="EMBL" id="JAQIIO010000002">
    <property type="protein sequence ID" value="MDA5093402.1"/>
    <property type="molecule type" value="Genomic_DNA"/>
</dbReference>
<dbReference type="InterPro" id="IPR009739">
    <property type="entry name" value="LprI-like_N"/>
</dbReference>